<evidence type="ECO:0000256" key="3">
    <source>
        <dbReference type="ARBA" id="ARBA00023163"/>
    </source>
</evidence>
<evidence type="ECO:0000313" key="7">
    <source>
        <dbReference type="Proteomes" id="UP000251889"/>
    </source>
</evidence>
<dbReference type="EMBL" id="QMFY01000001">
    <property type="protein sequence ID" value="RAW02705.1"/>
    <property type="molecule type" value="Genomic_DNA"/>
</dbReference>
<dbReference type="PRINTS" id="PR00032">
    <property type="entry name" value="HTHARAC"/>
</dbReference>
<sequence>MIEQSYRIDLFAVFIFLGIVQAVFLSIFFFSPSNRKNQANVFHGIMLLSMAACMLEIFLMYTGYIVHCFYLVDFSESVALIIGPAFYLMAMSLIHGKVDRRQWLHFIVPIIYLILQLQFLLRGEDTKYNAWIYSYHPELPYREVFITDGRYGVTNHATTVILISLAVYAILGLIAVIKAFRARRESWLRPKHPVLRALRLGVFECISVSVLVLIVKLIKSHDTGDHLFAAYSSIMVYITSFDVMKHSGFFTQPTLTEPTKKYKTVLQPEINDTTLERLKRLMENDKPYKEPSFSLPDLAQRLGVSVHVLSQVINESLGKSFFEMAAEYRVQEAQRLLKEQPNIKVEEIAEQVGYMSKSSFNTAFKKITGLTPSEFRSK</sequence>
<keyword evidence="1" id="KW-0805">Transcription regulation</keyword>
<dbReference type="PANTHER" id="PTHR43280:SF29">
    <property type="entry name" value="ARAC-FAMILY TRANSCRIPTIONAL REGULATOR"/>
    <property type="match status" value="1"/>
</dbReference>
<feature type="transmembrane region" description="Helical" evidence="4">
    <location>
        <begin position="197"/>
        <end position="215"/>
    </location>
</feature>
<keyword evidence="7" id="KW-1185">Reference proteome</keyword>
<feature type="transmembrane region" description="Helical" evidence="4">
    <location>
        <begin position="157"/>
        <end position="177"/>
    </location>
</feature>
<comment type="caution">
    <text evidence="6">The sequence shown here is derived from an EMBL/GenBank/DDBJ whole genome shotgun (WGS) entry which is preliminary data.</text>
</comment>
<evidence type="ECO:0000256" key="2">
    <source>
        <dbReference type="ARBA" id="ARBA00023125"/>
    </source>
</evidence>
<keyword evidence="2" id="KW-0238">DNA-binding</keyword>
<keyword evidence="4" id="KW-0472">Membrane</keyword>
<dbReference type="AlphaFoldDB" id="A0A364Y898"/>
<dbReference type="PROSITE" id="PS00041">
    <property type="entry name" value="HTH_ARAC_FAMILY_1"/>
    <property type="match status" value="1"/>
</dbReference>
<keyword evidence="3" id="KW-0804">Transcription</keyword>
<organism evidence="6 7">
    <name type="scientific">Pseudochryseolinea flava</name>
    <dbReference type="NCBI Taxonomy" id="2059302"/>
    <lineage>
        <taxon>Bacteria</taxon>
        <taxon>Pseudomonadati</taxon>
        <taxon>Bacteroidota</taxon>
        <taxon>Cytophagia</taxon>
        <taxon>Cytophagales</taxon>
        <taxon>Fulvivirgaceae</taxon>
        <taxon>Pseudochryseolinea</taxon>
    </lineage>
</organism>
<dbReference type="PROSITE" id="PS01124">
    <property type="entry name" value="HTH_ARAC_FAMILY_2"/>
    <property type="match status" value="1"/>
</dbReference>
<feature type="transmembrane region" description="Helical" evidence="4">
    <location>
        <begin position="227"/>
        <end position="244"/>
    </location>
</feature>
<protein>
    <submittedName>
        <fullName evidence="6">AraC family transcriptional regulator</fullName>
    </submittedName>
</protein>
<keyword evidence="4" id="KW-0812">Transmembrane</keyword>
<dbReference type="Proteomes" id="UP000251889">
    <property type="component" value="Unassembled WGS sequence"/>
</dbReference>
<feature type="transmembrane region" description="Helical" evidence="4">
    <location>
        <begin position="78"/>
        <end position="96"/>
    </location>
</feature>
<feature type="transmembrane region" description="Helical" evidence="4">
    <location>
        <begin position="6"/>
        <end position="30"/>
    </location>
</feature>
<dbReference type="RefSeq" id="WP_112744921.1">
    <property type="nucleotide sequence ID" value="NZ_QMFY01000001.1"/>
</dbReference>
<dbReference type="InterPro" id="IPR009057">
    <property type="entry name" value="Homeodomain-like_sf"/>
</dbReference>
<feature type="transmembrane region" description="Helical" evidence="4">
    <location>
        <begin position="42"/>
        <end position="66"/>
    </location>
</feature>
<keyword evidence="4" id="KW-1133">Transmembrane helix</keyword>
<evidence type="ECO:0000313" key="6">
    <source>
        <dbReference type="EMBL" id="RAW02705.1"/>
    </source>
</evidence>
<dbReference type="Gene3D" id="1.10.10.60">
    <property type="entry name" value="Homeodomain-like"/>
    <property type="match status" value="2"/>
</dbReference>
<dbReference type="InterPro" id="IPR018062">
    <property type="entry name" value="HTH_AraC-typ_CS"/>
</dbReference>
<evidence type="ECO:0000259" key="5">
    <source>
        <dbReference type="PROSITE" id="PS01124"/>
    </source>
</evidence>
<gene>
    <name evidence="6" type="ORF">DQQ10_00935</name>
</gene>
<evidence type="ECO:0000256" key="4">
    <source>
        <dbReference type="SAM" id="Phobius"/>
    </source>
</evidence>
<dbReference type="SUPFAM" id="SSF46689">
    <property type="entry name" value="Homeodomain-like"/>
    <property type="match status" value="1"/>
</dbReference>
<feature type="domain" description="HTH araC/xylS-type" evidence="5">
    <location>
        <begin position="276"/>
        <end position="378"/>
    </location>
</feature>
<dbReference type="InterPro" id="IPR020449">
    <property type="entry name" value="Tscrpt_reg_AraC-type_HTH"/>
</dbReference>
<dbReference type="InterPro" id="IPR018060">
    <property type="entry name" value="HTH_AraC"/>
</dbReference>
<evidence type="ECO:0000256" key="1">
    <source>
        <dbReference type="ARBA" id="ARBA00023015"/>
    </source>
</evidence>
<dbReference type="GO" id="GO:0003700">
    <property type="term" value="F:DNA-binding transcription factor activity"/>
    <property type="evidence" value="ECO:0007669"/>
    <property type="project" value="InterPro"/>
</dbReference>
<reference evidence="6 7" key="1">
    <citation type="submission" date="2018-06" db="EMBL/GenBank/DDBJ databases">
        <title>Chryseolinea flavus sp. nov., a member of the phylum Bacteroidetes isolated from soil.</title>
        <authorList>
            <person name="Li Y."/>
            <person name="Wang J."/>
        </authorList>
    </citation>
    <scope>NUCLEOTIDE SEQUENCE [LARGE SCALE GENOMIC DNA]</scope>
    <source>
        <strain evidence="6 7">SDU1-6</strain>
    </source>
</reference>
<proteinExistence type="predicted"/>
<dbReference type="PANTHER" id="PTHR43280">
    <property type="entry name" value="ARAC-FAMILY TRANSCRIPTIONAL REGULATOR"/>
    <property type="match status" value="1"/>
</dbReference>
<dbReference type="OrthoDB" id="5492415at2"/>
<name>A0A364Y898_9BACT</name>
<dbReference type="GO" id="GO:0043565">
    <property type="term" value="F:sequence-specific DNA binding"/>
    <property type="evidence" value="ECO:0007669"/>
    <property type="project" value="InterPro"/>
</dbReference>
<feature type="transmembrane region" description="Helical" evidence="4">
    <location>
        <begin position="103"/>
        <end position="121"/>
    </location>
</feature>
<dbReference type="Pfam" id="PF12833">
    <property type="entry name" value="HTH_18"/>
    <property type="match status" value="1"/>
</dbReference>
<accession>A0A364Y898</accession>
<dbReference type="SMART" id="SM00342">
    <property type="entry name" value="HTH_ARAC"/>
    <property type="match status" value="1"/>
</dbReference>